<dbReference type="SUPFAM" id="SSF51261">
    <property type="entry name" value="Duplicated hybrid motif"/>
    <property type="match status" value="1"/>
</dbReference>
<accession>A0A077DDC4</accession>
<dbReference type="AlphaFoldDB" id="A0A077DDC4"/>
<evidence type="ECO:0000313" key="3">
    <source>
        <dbReference type="EMBL" id="AIL32835.1"/>
    </source>
</evidence>
<sequence length="246" mass="26613">MWQNSSTQKSVVSTTISNAVSSINQATKTTQESVEKVKKAATYYKVKAGDTLYSIAKRSNTDLATLKSINRLSDASKLSVGQQLLLPSKADVTNQVEKVASAEKVQTQVTPTTKHTTQEKAKETVATSGSWAWPTKGKVIRSFSASSRGIDISGKEGQPVYATANGTVSYAGNGLRGYGNLILIVHANKYISAYAHNQKLLVKKGQQVKKGEQIATLGKTDTDTPKLHFEIRRDGTPVNPLNYLSH</sequence>
<evidence type="ECO:0000256" key="1">
    <source>
        <dbReference type="ARBA" id="ARBA00038420"/>
    </source>
</evidence>
<dbReference type="InterPro" id="IPR016047">
    <property type="entry name" value="M23ase_b-sheet_dom"/>
</dbReference>
<dbReference type="eggNOG" id="COG4942">
    <property type="taxonomic scope" value="Bacteria"/>
</dbReference>
<dbReference type="STRING" id="1072685.IX83_05465"/>
<dbReference type="EMBL" id="CP009238">
    <property type="protein sequence ID" value="AIL32835.1"/>
    <property type="molecule type" value="Genomic_DNA"/>
</dbReference>
<dbReference type="GO" id="GO:0004222">
    <property type="term" value="F:metalloendopeptidase activity"/>
    <property type="evidence" value="ECO:0007669"/>
    <property type="project" value="TreeGrafter"/>
</dbReference>
<dbReference type="Pfam" id="PF01476">
    <property type="entry name" value="LysM"/>
    <property type="match status" value="1"/>
</dbReference>
<dbReference type="Pfam" id="PF01551">
    <property type="entry name" value="Peptidase_M23"/>
    <property type="match status" value="1"/>
</dbReference>
<proteinExistence type="inferred from homology"/>
<dbReference type="Gene3D" id="2.70.70.10">
    <property type="entry name" value="Glucose Permease (Domain IIA)"/>
    <property type="match status" value="1"/>
</dbReference>
<evidence type="ECO:0000313" key="4">
    <source>
        <dbReference type="Proteomes" id="UP000028945"/>
    </source>
</evidence>
<dbReference type="PANTHER" id="PTHR21666">
    <property type="entry name" value="PEPTIDASE-RELATED"/>
    <property type="match status" value="1"/>
</dbReference>
<comment type="similarity">
    <text evidence="1">Belongs to the E.coli NlpD/Haemophilus LppB family.</text>
</comment>
<reference evidence="3 4" key="1">
    <citation type="journal article" date="2014" name="BMC Genomics">
        <title>A genomic perspective on a new bacterial genus and species from the Alcaligenaceae family, Basilea psittacipulmonis.</title>
        <authorList>
            <person name="Whiteson K.L."/>
            <person name="Hernandez D."/>
            <person name="Lazarevic V."/>
            <person name="Gaia N."/>
            <person name="Farinelli L."/>
            <person name="Francois P."/>
            <person name="Pilo P."/>
            <person name="Frey J."/>
            <person name="Schrenzel J."/>
        </authorList>
    </citation>
    <scope>NUCLEOTIDE SEQUENCE [LARGE SCALE GENOMIC DNA]</scope>
    <source>
        <strain evidence="3 4">DSM 24701</strain>
    </source>
</reference>
<organism evidence="3 4">
    <name type="scientific">Basilea psittacipulmonis DSM 24701</name>
    <dbReference type="NCBI Taxonomy" id="1072685"/>
    <lineage>
        <taxon>Bacteria</taxon>
        <taxon>Pseudomonadati</taxon>
        <taxon>Pseudomonadota</taxon>
        <taxon>Betaproteobacteria</taxon>
        <taxon>Burkholderiales</taxon>
        <taxon>Alcaligenaceae</taxon>
        <taxon>Basilea</taxon>
    </lineage>
</organism>
<evidence type="ECO:0000259" key="2">
    <source>
        <dbReference type="PROSITE" id="PS51782"/>
    </source>
</evidence>
<dbReference type="CDD" id="cd00118">
    <property type="entry name" value="LysM"/>
    <property type="match status" value="1"/>
</dbReference>
<dbReference type="InterPro" id="IPR036779">
    <property type="entry name" value="LysM_dom_sf"/>
</dbReference>
<keyword evidence="4" id="KW-1185">Reference proteome</keyword>
<dbReference type="InterPro" id="IPR011055">
    <property type="entry name" value="Dup_hybrid_motif"/>
</dbReference>
<protein>
    <recommendedName>
        <fullName evidence="2">LysM domain-containing protein</fullName>
    </recommendedName>
</protein>
<dbReference type="InterPro" id="IPR018392">
    <property type="entry name" value="LysM"/>
</dbReference>
<dbReference type="PANTHER" id="PTHR21666:SF263">
    <property type="entry name" value="MUREIN HYDROLASE ACTIVATOR NLPD"/>
    <property type="match status" value="1"/>
</dbReference>
<dbReference type="Proteomes" id="UP000028945">
    <property type="component" value="Chromosome"/>
</dbReference>
<dbReference type="SMART" id="SM00257">
    <property type="entry name" value="LysM"/>
    <property type="match status" value="1"/>
</dbReference>
<dbReference type="KEGG" id="bpsi:IX83_05465"/>
<dbReference type="HOGENOM" id="CLU_029425_0_4_4"/>
<dbReference type="CDD" id="cd12797">
    <property type="entry name" value="M23_peptidase"/>
    <property type="match status" value="1"/>
</dbReference>
<gene>
    <name evidence="3" type="ORF">IX83_05465</name>
</gene>
<name>A0A077DDC4_9BURK</name>
<feature type="domain" description="LysM" evidence="2">
    <location>
        <begin position="42"/>
        <end position="86"/>
    </location>
</feature>
<dbReference type="InterPro" id="IPR050570">
    <property type="entry name" value="Cell_wall_metabolism_enzyme"/>
</dbReference>
<dbReference type="PROSITE" id="PS51782">
    <property type="entry name" value="LYSM"/>
    <property type="match status" value="1"/>
</dbReference>
<dbReference type="Gene3D" id="3.10.350.10">
    <property type="entry name" value="LysM domain"/>
    <property type="match status" value="1"/>
</dbReference>